<keyword evidence="2" id="KW-1185">Reference proteome</keyword>
<comment type="caution">
    <text evidence="1">The sequence shown here is derived from an EMBL/GenBank/DDBJ whole genome shotgun (WGS) entry which is preliminary data.</text>
</comment>
<protein>
    <submittedName>
        <fullName evidence="1">Uncharacterized protein</fullName>
    </submittedName>
</protein>
<gene>
    <name evidence="1" type="ORF">CEXT_227611</name>
</gene>
<evidence type="ECO:0000313" key="1">
    <source>
        <dbReference type="EMBL" id="GIY13423.1"/>
    </source>
</evidence>
<name>A0AAV4QUU9_CAEEX</name>
<organism evidence="1 2">
    <name type="scientific">Caerostris extrusa</name>
    <name type="common">Bark spider</name>
    <name type="synonym">Caerostris bankana</name>
    <dbReference type="NCBI Taxonomy" id="172846"/>
    <lineage>
        <taxon>Eukaryota</taxon>
        <taxon>Metazoa</taxon>
        <taxon>Ecdysozoa</taxon>
        <taxon>Arthropoda</taxon>
        <taxon>Chelicerata</taxon>
        <taxon>Arachnida</taxon>
        <taxon>Araneae</taxon>
        <taxon>Araneomorphae</taxon>
        <taxon>Entelegynae</taxon>
        <taxon>Araneoidea</taxon>
        <taxon>Araneidae</taxon>
        <taxon>Caerostris</taxon>
    </lineage>
</organism>
<reference evidence="1 2" key="1">
    <citation type="submission" date="2021-06" db="EMBL/GenBank/DDBJ databases">
        <title>Caerostris extrusa draft genome.</title>
        <authorList>
            <person name="Kono N."/>
            <person name="Arakawa K."/>
        </authorList>
    </citation>
    <scope>NUCLEOTIDE SEQUENCE [LARGE SCALE GENOMIC DNA]</scope>
</reference>
<sequence length="97" mass="11604">MQIRDRGLRCEIKDTYLTYTRPRNFPFRPCRVGEGAWIFRQSPHTPFHDKENRIRLLKEWINAVCFIYLFIRASTTCVVRNKLVKSRNCVQENAAQD</sequence>
<dbReference type="AlphaFoldDB" id="A0AAV4QUU9"/>
<accession>A0AAV4QUU9</accession>
<dbReference type="EMBL" id="BPLR01006937">
    <property type="protein sequence ID" value="GIY13423.1"/>
    <property type="molecule type" value="Genomic_DNA"/>
</dbReference>
<dbReference type="Proteomes" id="UP001054945">
    <property type="component" value="Unassembled WGS sequence"/>
</dbReference>
<proteinExistence type="predicted"/>
<evidence type="ECO:0000313" key="2">
    <source>
        <dbReference type="Proteomes" id="UP001054945"/>
    </source>
</evidence>